<protein>
    <submittedName>
        <fullName evidence="2">PIN domain nuclease, a component of toxin-antitoxin system (PIN domain)</fullName>
    </submittedName>
</protein>
<dbReference type="Gene3D" id="3.40.50.1010">
    <property type="entry name" value="5'-nuclease"/>
    <property type="match status" value="1"/>
</dbReference>
<dbReference type="InterPro" id="IPR052919">
    <property type="entry name" value="TA_system_RNase"/>
</dbReference>
<dbReference type="PANTHER" id="PTHR36173:SF2">
    <property type="entry name" value="RIBONUCLEASE VAPC16"/>
    <property type="match status" value="1"/>
</dbReference>
<dbReference type="AlphaFoldDB" id="A0A450VM81"/>
<proteinExistence type="predicted"/>
<reference evidence="2" key="1">
    <citation type="submission" date="2019-02" db="EMBL/GenBank/DDBJ databases">
        <authorList>
            <person name="Gruber-Vodicka R. H."/>
            <person name="Seah K. B. B."/>
        </authorList>
    </citation>
    <scope>NUCLEOTIDE SEQUENCE</scope>
    <source>
        <strain evidence="2">BECK_S313</strain>
    </source>
</reference>
<dbReference type="InterPro" id="IPR029060">
    <property type="entry name" value="PIN-like_dom_sf"/>
</dbReference>
<accession>A0A450VM81</accession>
<dbReference type="CDD" id="cd09872">
    <property type="entry name" value="PIN_Sll0205-like"/>
    <property type="match status" value="1"/>
</dbReference>
<gene>
    <name evidence="2" type="ORF">BECKLPF1236B_GA0070989_100126</name>
</gene>
<dbReference type="EMBL" id="CAADFK010000001">
    <property type="protein sequence ID" value="VFK05851.1"/>
    <property type="molecule type" value="Genomic_DNA"/>
</dbReference>
<dbReference type="InterPro" id="IPR002716">
    <property type="entry name" value="PIN_dom"/>
</dbReference>
<organism evidence="2">
    <name type="scientific">Candidatus Kentrum sp. LPFa</name>
    <dbReference type="NCBI Taxonomy" id="2126335"/>
    <lineage>
        <taxon>Bacteria</taxon>
        <taxon>Pseudomonadati</taxon>
        <taxon>Pseudomonadota</taxon>
        <taxon>Gammaproteobacteria</taxon>
        <taxon>Candidatus Kentrum</taxon>
    </lineage>
</organism>
<dbReference type="PANTHER" id="PTHR36173">
    <property type="entry name" value="RIBONUCLEASE VAPC16-RELATED"/>
    <property type="match status" value="1"/>
</dbReference>
<sequence>MRLLLDTHALLWWLDGNQRLSALARQSISQPNADVIVSAASAWEIATKVRIGKLPGATLVAEQFTRIITEQAFMQLSISMEHARYAGLMSWEHRDPFDRMLVAQAKIEKLTLVSNEVAFDRFGISRLW</sequence>
<feature type="domain" description="PIN" evidence="1">
    <location>
        <begin position="4"/>
        <end position="122"/>
    </location>
</feature>
<name>A0A450VM81_9GAMM</name>
<evidence type="ECO:0000313" key="2">
    <source>
        <dbReference type="EMBL" id="VFK05851.1"/>
    </source>
</evidence>
<evidence type="ECO:0000259" key="1">
    <source>
        <dbReference type="Pfam" id="PF01850"/>
    </source>
</evidence>
<dbReference type="InterPro" id="IPR041705">
    <property type="entry name" value="PIN_Sll0205"/>
</dbReference>
<dbReference type="SUPFAM" id="SSF88723">
    <property type="entry name" value="PIN domain-like"/>
    <property type="match status" value="1"/>
</dbReference>
<dbReference type="Pfam" id="PF01850">
    <property type="entry name" value="PIN"/>
    <property type="match status" value="1"/>
</dbReference>